<evidence type="ECO:0000256" key="1">
    <source>
        <dbReference type="ARBA" id="ARBA00001055"/>
    </source>
</evidence>
<dbReference type="Gene3D" id="3.30.1120.100">
    <property type="match status" value="1"/>
</dbReference>
<evidence type="ECO:0000256" key="9">
    <source>
        <dbReference type="ARBA" id="ARBA00023268"/>
    </source>
</evidence>
<protein>
    <submittedName>
        <fullName evidence="17">Fatty acid synthase subunit beta</fullName>
    </submittedName>
</protein>
<evidence type="ECO:0000256" key="12">
    <source>
        <dbReference type="ARBA" id="ARBA00048536"/>
    </source>
</evidence>
<comment type="catalytic activity">
    <reaction evidence="10">
        <text>acetyl-CoA + n malonyl-CoA + 2n NADPH + 4n H(+) = a long-chain-acyl-CoA + n CoA + n CO2 + 2n NADP(+).</text>
        <dbReference type="EC" id="2.3.1.86"/>
    </reaction>
</comment>
<comment type="catalytic activity">
    <reaction evidence="14">
        <text>holo-[ACP] + acetyl-CoA = acetyl-[ACP] + CoA</text>
        <dbReference type="Rhea" id="RHEA:41788"/>
        <dbReference type="Rhea" id="RHEA-COMP:9621"/>
        <dbReference type="Rhea" id="RHEA-COMP:9685"/>
        <dbReference type="ChEBI" id="CHEBI:57287"/>
        <dbReference type="ChEBI" id="CHEBI:57288"/>
        <dbReference type="ChEBI" id="CHEBI:64479"/>
        <dbReference type="ChEBI" id="CHEBI:78446"/>
        <dbReference type="EC" id="2.3.1.38"/>
    </reaction>
</comment>
<keyword evidence="9" id="KW-0511">Multifunctional enzyme</keyword>
<organism evidence="17 18">
    <name type="scientific">Apiospora arundinis</name>
    <dbReference type="NCBI Taxonomy" id="335852"/>
    <lineage>
        <taxon>Eukaryota</taxon>
        <taxon>Fungi</taxon>
        <taxon>Dikarya</taxon>
        <taxon>Ascomycota</taxon>
        <taxon>Pezizomycotina</taxon>
        <taxon>Sordariomycetes</taxon>
        <taxon>Xylariomycetidae</taxon>
        <taxon>Amphisphaeriales</taxon>
        <taxon>Apiosporaceae</taxon>
        <taxon>Apiospora</taxon>
    </lineage>
</organism>
<dbReference type="Pfam" id="PF08354">
    <property type="entry name" value="Fas1-AflB-like_hel"/>
    <property type="match status" value="1"/>
</dbReference>
<reference evidence="17 18" key="1">
    <citation type="journal article" date="2024" name="IMA Fungus">
        <title>Apiospora arundinis, a panoply of carbohydrate-active enzymes and secondary metabolites.</title>
        <authorList>
            <person name="Sorensen T."/>
            <person name="Petersen C."/>
            <person name="Muurmann A.T."/>
            <person name="Christiansen J.V."/>
            <person name="Brundto M.L."/>
            <person name="Overgaard C.K."/>
            <person name="Boysen A.T."/>
            <person name="Wollenberg R.D."/>
            <person name="Larsen T.O."/>
            <person name="Sorensen J.L."/>
            <person name="Nielsen K.L."/>
            <person name="Sondergaard T.E."/>
        </authorList>
    </citation>
    <scope>NUCLEOTIDE SEQUENCE [LARGE SCALE GENOMIC DNA]</scope>
    <source>
        <strain evidence="17 18">AAU 773</strain>
    </source>
</reference>
<dbReference type="Pfam" id="PF17951">
    <property type="entry name" value="FAS_meander"/>
    <property type="match status" value="1"/>
</dbReference>
<dbReference type="Gene3D" id="6.10.60.10">
    <property type="match status" value="1"/>
</dbReference>
<dbReference type="Proteomes" id="UP001390339">
    <property type="component" value="Unassembled WGS sequence"/>
</dbReference>
<dbReference type="PANTHER" id="PTHR10982:SF21">
    <property type="entry name" value="FATTY ACID SYNTHASE SUBUNIT BETA"/>
    <property type="match status" value="1"/>
</dbReference>
<dbReference type="InterPro" id="IPR002539">
    <property type="entry name" value="MaoC-like_dom"/>
</dbReference>
<evidence type="ECO:0000256" key="14">
    <source>
        <dbReference type="ARBA" id="ARBA00048835"/>
    </source>
</evidence>
<dbReference type="Gene3D" id="3.40.366.10">
    <property type="entry name" value="Malonyl-Coenzyme A Acyl Carrier Protein, domain 2"/>
    <property type="match status" value="3"/>
</dbReference>
<evidence type="ECO:0000256" key="7">
    <source>
        <dbReference type="ARBA" id="ARBA00023027"/>
    </source>
</evidence>
<dbReference type="CDD" id="cd03447">
    <property type="entry name" value="FAS_MaoC"/>
    <property type="match status" value="1"/>
</dbReference>
<comment type="caution">
    <text evidence="17">The sequence shown here is derived from an EMBL/GenBank/DDBJ whole genome shotgun (WGS) entry which is preliminary data.</text>
</comment>
<dbReference type="SMART" id="SM00827">
    <property type="entry name" value="PKS_AT"/>
    <property type="match status" value="1"/>
</dbReference>
<evidence type="ECO:0000313" key="18">
    <source>
        <dbReference type="Proteomes" id="UP001390339"/>
    </source>
</evidence>
<dbReference type="SUPFAM" id="SSF52151">
    <property type="entry name" value="FabD/lysophospholipase-like"/>
    <property type="match status" value="2"/>
</dbReference>
<evidence type="ECO:0000256" key="8">
    <source>
        <dbReference type="ARBA" id="ARBA00023239"/>
    </source>
</evidence>
<dbReference type="EMBL" id="JAPCWZ010000005">
    <property type="protein sequence ID" value="KAK8862879.1"/>
    <property type="molecule type" value="Genomic_DNA"/>
</dbReference>
<sequence>MASSDENTSSFDEVFRSPGMLATPGLMTPVTPGNLAALSVSYQSVHFKLSVRPSDVTQLSEYRRSYLSSLEQIGEGHNDGGKVSPSSAAALAFGLLDHILTSRGPIGIINRLFSAVRSEIMHGEEIHCFLAGLNEGATTRKSILRTYMVLVARLAIPLPSAPSALVGTSRKDDANRILMAFGGQSSSNPNCVENVAELYSMYQPLLAPLVASLSDVLRTLTSHRDTKAFYLGREIDLVAWLEDPAKRPSKSFIAGAAVSFPIIGIEGLLHYYVLGQMLGKTPGELAQSLKGTTGHSQGIVLAAAIAKAHDWESFFVEAKWAVELLFWIGFESQMAAPQSSLSPAMVNDCVNGGEGAPSHMLLVRGMAKAVLEGMIIAGNKHLPEEERLYLSLINNPTDHVVAGPPRSLRGLVLRLREIRAKDGLDQSRIPYSKRKPVIALSFLPVSAPFHTPYLQGAADKVAARISSSWPDAAKVSSIRVPVFDTEKGLDLRVAYGAEADLAQVLIDAITTKVVHWPRALQIDSGVNFSHIITLGLGRFAGMVQQNVDGRGVRVIDGTKLDTADSAIIGGKAEIFAPTSAILSLSASAGSWEEQFKPRLVKSAEDGDYRLETRLNHILKAPPIIVPGMTPTTVPWDFVASVTQAGYHIELAGGGYWNPVAMTAAIEKVAANIPAGRSITCNLIYVDPFAIGFQIPLIRQLISQGVPIRGLTIGAGVPSPDIAAQYIETLGIEHISFKPGSIGAIRDVIQIAKAHPTFPVILQWTGGRGGGHHSYEDFHQPLLEMYAEIRRYPNLYLVAGSGFGDGAGIFPYLTGAWSLRFGRPAMPCDGVLMGSRVMVATDAHTSPGVKSLLVKTPGVDDAEWEKSYNLSTADEAGGVLTVTSEMGQPIHKIATRGVRLWKEMDDTIFSLPKSERKAALLKRKPEIIRRLNADFSKPWFAQNSEGEAVDIEDMTYAEVLARIVKLMYVSHQQRWVDVSYRALFADFATRSLERQGSHFGFDPSLLNEPEILVAELSRVCPEITEQLLHPEDVRFFVQLCKRRDRKPINFIVAFDEDFEHWFKKDSLWQSEDLDAVFGQDPERVCILQSPVSVRYSTRDDQSSKEILDEIHNDLVALLRGDLKEPCSANEPVPTASLMPPIVFTSDKIAMDETESAIVVRPVPSQDLPSQAEWVECLKPYTCAPVLALVVHETLFEAASKRNRPNPFRRIFGPRHGYSLVLNRTLDQVSLRDDTTEQTVVNVKTASPSSSGQQLQVEFTHRDSVPRGPATLTLQWEFDELNLQLIDSTPDRNSRIQDFYAQLWLGSNGPRTGVLTDHFLGDEFKFTQDLQHALCSAVSHAFPESSGVASQSKTLPLETAVIAAWDVLMSPLLIDDLEGDILRLVHQSIGIEYVSGAAPMCVGESVTTESSVRSVTIQPSGKSIAVEAKLLREGRHMATVTSEFFIKGKFTDYEKTFRHKQEPDMELKVGTKIDEAVLRDRSWLQLDDPSTPLVGKTLVFQTRTHSRWADQNTKSPNLEIRGTVEHLLWNGSRVKLGSVSFDAPASLGNPVLDFLERKGKPVGGKVPLKNPGWAAESEVTVVAPTHTRLYAEVSGDCNPIHASPIFAELAELPGPIMHGMYTAAVARKVVEDLVVPGEPHRLRRFDSSFVGMVRPGDRLVVGIAHIAMSNGHMVFEVVVRQEGEAGEEVLRGEAEVEQPSTAYLFTGQGSQSAGMGMALYETSPVAKAIFDEMDGYIKDTYGWSILRVIRENPKELTIHFRGRQGQRILQNYLDMKSEVIQDDGTRRAMPIIPGLSRNSTSHTFADSRGLLQSTLFAQPAIILVERATFAHMRAQGLIQEGAVFAGHSLGEYGALSSMADFVSIKDVLSITIYRGLTMQLAIPRNEDGHTGYSMAAANPGRVGRQFDDNALRHIVRHIHQESGELLEIVNFNVEGDQYVCAGHVRNLYCLTEILDAAAVQKIKPTAIQEFLDSPQPNETDLGKAIAMSIENSRTLPLGVELRRGKATIPLVGIDVPFHSSRLQPGVPAWRDFLRSRIKVEGIRPERLVDRFIPNVVGKPFSLSNSFVKEVAEITRSPALQRLVI</sequence>
<dbReference type="InterPro" id="IPR050830">
    <property type="entry name" value="Fungal_FAS"/>
</dbReference>
<dbReference type="Pfam" id="PF00698">
    <property type="entry name" value="Acyl_transf_1"/>
    <property type="match status" value="1"/>
</dbReference>
<accession>A0ABR2IH98</accession>
<keyword evidence="4 15" id="KW-0378">Hydrolase</keyword>
<dbReference type="InterPro" id="IPR013785">
    <property type="entry name" value="Aldolase_TIM"/>
</dbReference>
<keyword evidence="18" id="KW-1185">Reference proteome</keyword>
<dbReference type="PANTHER" id="PTHR10982">
    <property type="entry name" value="MALONYL COA-ACYL CARRIER PROTEIN TRANSACYLASE"/>
    <property type="match status" value="1"/>
</dbReference>
<dbReference type="SUPFAM" id="SSF51412">
    <property type="entry name" value="Inosine monophosphate dehydrogenase (IMPDH)"/>
    <property type="match status" value="1"/>
</dbReference>
<dbReference type="SUPFAM" id="SSF54637">
    <property type="entry name" value="Thioesterase/thiol ester dehydrase-isomerase"/>
    <property type="match status" value="1"/>
</dbReference>
<dbReference type="Pfam" id="PF16073">
    <property type="entry name" value="SAT"/>
    <property type="match status" value="1"/>
</dbReference>
<evidence type="ECO:0000256" key="11">
    <source>
        <dbReference type="ARBA" id="ARBA00048462"/>
    </source>
</evidence>
<name>A0ABR2IH98_9PEZI</name>
<dbReference type="Pfam" id="PF22235">
    <property type="entry name" value="FAS1_thioest_ins"/>
    <property type="match status" value="1"/>
</dbReference>
<dbReference type="Gene3D" id="3.20.20.70">
    <property type="entry name" value="Aldolase class I"/>
    <property type="match status" value="1"/>
</dbReference>
<comment type="catalytic activity">
    <reaction evidence="1">
        <text>a (3R)-hydroxyacyl-[ACP] = a (2E)-enoyl-[ACP] + H2O</text>
        <dbReference type="Rhea" id="RHEA:13097"/>
        <dbReference type="Rhea" id="RHEA-COMP:9925"/>
        <dbReference type="Rhea" id="RHEA-COMP:9945"/>
        <dbReference type="ChEBI" id="CHEBI:15377"/>
        <dbReference type="ChEBI" id="CHEBI:78784"/>
        <dbReference type="ChEBI" id="CHEBI:78827"/>
        <dbReference type="EC" id="4.2.1.59"/>
    </reaction>
</comment>
<dbReference type="Gene3D" id="3.10.129.10">
    <property type="entry name" value="Hotdog Thioesterase"/>
    <property type="match status" value="1"/>
</dbReference>
<dbReference type="Gene3D" id="1.20.1050.120">
    <property type="match status" value="1"/>
</dbReference>
<dbReference type="InterPro" id="IPR003965">
    <property type="entry name" value="Fatty_acid_synthase"/>
</dbReference>
<dbReference type="InterPro" id="IPR001227">
    <property type="entry name" value="Ac_transferase_dom_sf"/>
</dbReference>
<evidence type="ECO:0000256" key="13">
    <source>
        <dbReference type="ARBA" id="ARBA00048572"/>
    </source>
</evidence>
<evidence type="ECO:0000256" key="6">
    <source>
        <dbReference type="ARBA" id="ARBA00023002"/>
    </source>
</evidence>
<feature type="domain" description="Malonyl-CoA:ACP transacylase (MAT)" evidence="16">
    <location>
        <begin position="1702"/>
        <end position="1976"/>
    </location>
</feature>
<keyword evidence="7 15" id="KW-0520">NAD</keyword>
<dbReference type="Pfam" id="PF13452">
    <property type="entry name" value="FAS1_DH_region"/>
    <property type="match status" value="1"/>
</dbReference>
<dbReference type="Gene3D" id="1.20.930.70">
    <property type="match status" value="1"/>
</dbReference>
<keyword evidence="3 15" id="KW-0808">Transferase</keyword>
<dbReference type="InterPro" id="IPR032088">
    <property type="entry name" value="SAT"/>
</dbReference>
<proteinExistence type="inferred from homology"/>
<comment type="catalytic activity">
    <reaction evidence="13">
        <text>a 2,3-saturated acyl-[ACP] + NAD(+) = a (2E)-enoyl-[ACP] + NADH + H(+)</text>
        <dbReference type="Rhea" id="RHEA:10240"/>
        <dbReference type="Rhea" id="RHEA-COMP:9925"/>
        <dbReference type="Rhea" id="RHEA-COMP:9926"/>
        <dbReference type="ChEBI" id="CHEBI:15378"/>
        <dbReference type="ChEBI" id="CHEBI:57540"/>
        <dbReference type="ChEBI" id="CHEBI:57945"/>
        <dbReference type="ChEBI" id="CHEBI:78784"/>
        <dbReference type="ChEBI" id="CHEBI:78785"/>
        <dbReference type="EC" id="1.3.1.9"/>
    </reaction>
</comment>
<dbReference type="Gene3D" id="6.20.240.10">
    <property type="match status" value="1"/>
</dbReference>
<evidence type="ECO:0000256" key="5">
    <source>
        <dbReference type="ARBA" id="ARBA00022857"/>
    </source>
</evidence>
<dbReference type="Gene3D" id="3.30.70.3330">
    <property type="match status" value="1"/>
</dbReference>
<dbReference type="InterPro" id="IPR040883">
    <property type="entry name" value="FAS_meander"/>
</dbReference>
<keyword evidence="6 15" id="KW-0560">Oxidoreductase</keyword>
<gene>
    <name evidence="17" type="ORF">PGQ11_009114</name>
</gene>
<dbReference type="InterPro" id="IPR013565">
    <property type="entry name" value="Fas1/AflB-like_central"/>
</dbReference>
<comment type="catalytic activity">
    <reaction evidence="11">
        <text>holo-[ACP] + malonyl-CoA = malonyl-[ACP] + CoA</text>
        <dbReference type="Rhea" id="RHEA:41792"/>
        <dbReference type="Rhea" id="RHEA-COMP:9623"/>
        <dbReference type="Rhea" id="RHEA-COMP:9685"/>
        <dbReference type="ChEBI" id="CHEBI:57287"/>
        <dbReference type="ChEBI" id="CHEBI:57384"/>
        <dbReference type="ChEBI" id="CHEBI:64479"/>
        <dbReference type="ChEBI" id="CHEBI:78449"/>
        <dbReference type="EC" id="2.3.1.39"/>
    </reaction>
</comment>
<evidence type="ECO:0000256" key="15">
    <source>
        <dbReference type="PIRNR" id="PIRNR005562"/>
    </source>
</evidence>
<evidence type="ECO:0000313" key="17">
    <source>
        <dbReference type="EMBL" id="KAK8862879.1"/>
    </source>
</evidence>
<comment type="similarity">
    <text evidence="2 15">Belongs to the fungal fatty acid synthetase subunit beta family.</text>
</comment>
<dbReference type="Pfam" id="PF01575">
    <property type="entry name" value="MaoC_dehydratas"/>
    <property type="match status" value="1"/>
</dbReference>
<evidence type="ECO:0000259" key="16">
    <source>
        <dbReference type="SMART" id="SM00827"/>
    </source>
</evidence>
<dbReference type="InterPro" id="IPR039569">
    <property type="entry name" value="FAS1-like_DH_region"/>
</dbReference>
<dbReference type="InterPro" id="IPR029069">
    <property type="entry name" value="HotDog_dom_sf"/>
</dbReference>
<dbReference type="InterPro" id="IPR014043">
    <property type="entry name" value="Acyl_transferase_dom"/>
</dbReference>
<dbReference type="InterPro" id="IPR016452">
    <property type="entry name" value="Fas1/AflB-like"/>
</dbReference>
<evidence type="ECO:0000256" key="10">
    <source>
        <dbReference type="ARBA" id="ARBA00048237"/>
    </source>
</evidence>
<dbReference type="InterPro" id="IPR016035">
    <property type="entry name" value="Acyl_Trfase/lysoPLipase"/>
</dbReference>
<evidence type="ECO:0000256" key="2">
    <source>
        <dbReference type="ARBA" id="ARBA00010009"/>
    </source>
</evidence>
<keyword evidence="5 15" id="KW-0521">NADP</keyword>
<evidence type="ECO:0000256" key="3">
    <source>
        <dbReference type="ARBA" id="ARBA00022679"/>
    </source>
</evidence>
<dbReference type="PIRSF" id="PIRSF005562">
    <property type="entry name" value="FAS_yeast_beta"/>
    <property type="match status" value="1"/>
</dbReference>
<keyword evidence="8" id="KW-0456">Lyase</keyword>
<dbReference type="PRINTS" id="PR01483">
    <property type="entry name" value="FASYNTHASE"/>
</dbReference>
<evidence type="ECO:0000256" key="4">
    <source>
        <dbReference type="ARBA" id="ARBA00022801"/>
    </source>
</evidence>
<comment type="catalytic activity">
    <reaction evidence="12">
        <text>(9Z)-octadecenoyl-[ACP] + H2O = (9Z)-octadecenoate + holo-[ACP] + H(+)</text>
        <dbReference type="Rhea" id="RHEA:15057"/>
        <dbReference type="Rhea" id="RHEA-COMP:9685"/>
        <dbReference type="Rhea" id="RHEA-COMP:9924"/>
        <dbReference type="ChEBI" id="CHEBI:15377"/>
        <dbReference type="ChEBI" id="CHEBI:15378"/>
        <dbReference type="ChEBI" id="CHEBI:30823"/>
        <dbReference type="ChEBI" id="CHEBI:64479"/>
        <dbReference type="ChEBI" id="CHEBI:78783"/>
        <dbReference type="EC" id="3.1.2.14"/>
    </reaction>
</comment>
<dbReference type="Gene3D" id="2.40.128.700">
    <property type="match status" value="1"/>
</dbReference>